<dbReference type="OrthoDB" id="5386048at2759"/>
<dbReference type="Proteomes" id="UP000235371">
    <property type="component" value="Unassembled WGS sequence"/>
</dbReference>
<keyword evidence="4" id="KW-1185">Reference proteome</keyword>
<evidence type="ECO:0000313" key="4">
    <source>
        <dbReference type="Proteomes" id="UP000235371"/>
    </source>
</evidence>
<reference evidence="3 4" key="1">
    <citation type="submission" date="2016-04" db="EMBL/GenBank/DDBJ databases">
        <title>A degradative enzymes factory behind the ericoid mycorrhizal symbiosis.</title>
        <authorList>
            <consortium name="DOE Joint Genome Institute"/>
            <person name="Martino E."/>
            <person name="Morin E."/>
            <person name="Grelet G."/>
            <person name="Kuo A."/>
            <person name="Kohler A."/>
            <person name="Daghino S."/>
            <person name="Barry K."/>
            <person name="Choi C."/>
            <person name="Cichocki N."/>
            <person name="Clum A."/>
            <person name="Copeland A."/>
            <person name="Hainaut M."/>
            <person name="Haridas S."/>
            <person name="Labutti K."/>
            <person name="Lindquist E."/>
            <person name="Lipzen A."/>
            <person name="Khouja H.-R."/>
            <person name="Murat C."/>
            <person name="Ohm R."/>
            <person name="Olson A."/>
            <person name="Spatafora J."/>
            <person name="Veneault-Fourrey C."/>
            <person name="Henrissat B."/>
            <person name="Grigoriev I."/>
            <person name="Martin F."/>
            <person name="Perotto S."/>
        </authorList>
    </citation>
    <scope>NUCLEOTIDE SEQUENCE [LARGE SCALE GENOMIC DNA]</scope>
    <source>
        <strain evidence="3 4">E</strain>
    </source>
</reference>
<dbReference type="GeneID" id="36579829"/>
<accession>A0A2J6T3F9</accession>
<dbReference type="STRING" id="1095630.A0A2J6T3F9"/>
<evidence type="ECO:0000256" key="1">
    <source>
        <dbReference type="SAM" id="MobiDB-lite"/>
    </source>
</evidence>
<feature type="domain" description="Zinc-binding loop region of homing endonuclease" evidence="2">
    <location>
        <begin position="396"/>
        <end position="449"/>
    </location>
</feature>
<proteinExistence type="predicted"/>
<dbReference type="SUPFAM" id="SSF54060">
    <property type="entry name" value="His-Me finger endonucleases"/>
    <property type="match status" value="1"/>
</dbReference>
<dbReference type="Gene3D" id="3.90.75.10">
    <property type="entry name" value="Homing Intron 3 (I-ppo) Encoded Endonuclease, Chain A"/>
    <property type="match status" value="1"/>
</dbReference>
<dbReference type="InParanoid" id="A0A2J6T3F9"/>
<dbReference type="InterPro" id="IPR044925">
    <property type="entry name" value="His-Me_finger_sf"/>
</dbReference>
<sequence>MASSPEDNCPNAGLQPDCRHPPDKKPDGFCGCHHIGPAATSACWPEPQVAPEDAFMASNKFRNLDRLLPDTQRNRTSSQIDSHNMTTMLHKQGKSLPDTQRNFADHQDILMTSTGSKLPDTEINIFQSIQNNESLRADLDQFLPDTPTQILDRGDALGTTAAGSDSQFSDTQINQFSNKGTDELVDDDPEHQLLDTQSNTAQWMSPLLSSKIPPPPSQDFLVPDTLPNNGSFEARYPTPNTSIRLTQSHKNLTDTQVSSADDPEVPNLADIPFLRTGVDLKTSQSSIPKAPFNKITCRERKRIIVSSNRPPALTKAMCQWVDNTNYLLDPFRGEEECWFHPSPPPAHLSMNGVPRPCGKLQKRFNWNGRHDKHSLVLNFGIASKLANYKMTKQQKDGFINKQWHLSHLCGNWTCLNPAHTTVEPGNVNISRNNCFSHRSGCLHNPPCMKDKKVPLGADGKLVDHTASISTNLGPIDVGEWDDWSVQGFDDGDDFAMDNDEDSKFPAYLNSGDSFVITDEDEAEL</sequence>
<dbReference type="Pfam" id="PF05551">
    <property type="entry name" value="zf-His_Me_endon"/>
    <property type="match status" value="1"/>
</dbReference>
<name>A0A2J6T3F9_9HELO</name>
<dbReference type="GO" id="GO:0004519">
    <property type="term" value="F:endonuclease activity"/>
    <property type="evidence" value="ECO:0007669"/>
    <property type="project" value="InterPro"/>
</dbReference>
<dbReference type="InterPro" id="IPR044930">
    <property type="entry name" value="Homing_endonuclease_His-Me"/>
</dbReference>
<protein>
    <recommendedName>
        <fullName evidence="2">Zinc-binding loop region of homing endonuclease domain-containing protein</fullName>
    </recommendedName>
</protein>
<gene>
    <name evidence="3" type="ORF">K444DRAFT_30367</name>
</gene>
<evidence type="ECO:0000259" key="2">
    <source>
        <dbReference type="Pfam" id="PF05551"/>
    </source>
</evidence>
<feature type="region of interest" description="Disordered" evidence="1">
    <location>
        <begin position="1"/>
        <end position="23"/>
    </location>
</feature>
<dbReference type="AlphaFoldDB" id="A0A2J6T3F9"/>
<organism evidence="3 4">
    <name type="scientific">Hyaloscypha bicolor E</name>
    <dbReference type="NCBI Taxonomy" id="1095630"/>
    <lineage>
        <taxon>Eukaryota</taxon>
        <taxon>Fungi</taxon>
        <taxon>Dikarya</taxon>
        <taxon>Ascomycota</taxon>
        <taxon>Pezizomycotina</taxon>
        <taxon>Leotiomycetes</taxon>
        <taxon>Helotiales</taxon>
        <taxon>Hyaloscyphaceae</taxon>
        <taxon>Hyaloscypha</taxon>
        <taxon>Hyaloscypha bicolor</taxon>
    </lineage>
</organism>
<dbReference type="InterPro" id="IPR008704">
    <property type="entry name" value="Endonuclease_Zinc-binding_loop"/>
</dbReference>
<dbReference type="EMBL" id="KZ613846">
    <property type="protein sequence ID" value="PMD57565.1"/>
    <property type="molecule type" value="Genomic_DNA"/>
</dbReference>
<dbReference type="RefSeq" id="XP_024734469.1">
    <property type="nucleotide sequence ID" value="XM_024871747.1"/>
</dbReference>
<evidence type="ECO:0000313" key="3">
    <source>
        <dbReference type="EMBL" id="PMD57565.1"/>
    </source>
</evidence>